<dbReference type="InterPro" id="IPR009936">
    <property type="entry name" value="DUF1468"/>
</dbReference>
<sequence>MDLLISLAIGVISIFLFVRSSRFSGVSTASGDPGAAYWPRIALVIIMAACALNAFNIYRRSDDIDFRGLLPTGDALDSLNPAAFTPETRRFVLSLVLMIPYFLLLPEVGFLVATPGFLFAILWTLEYHSMPRAAIYSVLITVLVFILFRNFMNIALPYGTGPFRELGILVDGLV</sequence>
<keyword evidence="1" id="KW-0472">Membrane</keyword>
<feature type="domain" description="DUF1468" evidence="2">
    <location>
        <begin position="6"/>
        <end position="157"/>
    </location>
</feature>
<dbReference type="RefSeq" id="WP_379743970.1">
    <property type="nucleotide sequence ID" value="NZ_JBHSVN010000001.1"/>
</dbReference>
<comment type="caution">
    <text evidence="3">The sequence shown here is derived from an EMBL/GenBank/DDBJ whole genome shotgun (WGS) entry which is preliminary data.</text>
</comment>
<evidence type="ECO:0000313" key="4">
    <source>
        <dbReference type="Proteomes" id="UP001596296"/>
    </source>
</evidence>
<evidence type="ECO:0000256" key="1">
    <source>
        <dbReference type="SAM" id="Phobius"/>
    </source>
</evidence>
<feature type="transmembrane region" description="Helical" evidence="1">
    <location>
        <begin position="41"/>
        <end position="58"/>
    </location>
</feature>
<dbReference type="EMBL" id="JBHSXL010000009">
    <property type="protein sequence ID" value="MFC6892919.1"/>
    <property type="molecule type" value="Genomic_DNA"/>
</dbReference>
<organism evidence="3 4">
    <name type="scientific">Halopenitus salinus</name>
    <dbReference type="NCBI Taxonomy" id="1198295"/>
    <lineage>
        <taxon>Archaea</taxon>
        <taxon>Methanobacteriati</taxon>
        <taxon>Methanobacteriota</taxon>
        <taxon>Stenosarchaea group</taxon>
        <taxon>Halobacteria</taxon>
        <taxon>Halobacteriales</taxon>
        <taxon>Haloferacaceae</taxon>
        <taxon>Halopenitus</taxon>
    </lineage>
</organism>
<evidence type="ECO:0000259" key="2">
    <source>
        <dbReference type="Pfam" id="PF07331"/>
    </source>
</evidence>
<evidence type="ECO:0000313" key="3">
    <source>
        <dbReference type="EMBL" id="MFC6892919.1"/>
    </source>
</evidence>
<accession>A0ABD5UTV5</accession>
<name>A0ABD5UTV5_9EURY</name>
<feature type="transmembrane region" description="Helical" evidence="1">
    <location>
        <begin position="129"/>
        <end position="148"/>
    </location>
</feature>
<keyword evidence="1" id="KW-1133">Transmembrane helix</keyword>
<dbReference type="Pfam" id="PF07331">
    <property type="entry name" value="TctB"/>
    <property type="match status" value="1"/>
</dbReference>
<keyword evidence="4" id="KW-1185">Reference proteome</keyword>
<keyword evidence="1" id="KW-0812">Transmembrane</keyword>
<protein>
    <submittedName>
        <fullName evidence="3">Tripartite tricarboxylate transporter TctB family protein</fullName>
    </submittedName>
</protein>
<proteinExistence type="predicted"/>
<dbReference type="Proteomes" id="UP001596296">
    <property type="component" value="Unassembled WGS sequence"/>
</dbReference>
<dbReference type="AlphaFoldDB" id="A0ABD5UTV5"/>
<feature type="transmembrane region" description="Helical" evidence="1">
    <location>
        <begin position="99"/>
        <end position="123"/>
    </location>
</feature>
<gene>
    <name evidence="3" type="ORF">ACFQE9_09925</name>
</gene>
<reference evidence="3 4" key="1">
    <citation type="journal article" date="2019" name="Int. J. Syst. Evol. Microbiol.">
        <title>The Global Catalogue of Microorganisms (GCM) 10K type strain sequencing project: providing services to taxonomists for standard genome sequencing and annotation.</title>
        <authorList>
            <consortium name="The Broad Institute Genomics Platform"/>
            <consortium name="The Broad Institute Genome Sequencing Center for Infectious Disease"/>
            <person name="Wu L."/>
            <person name="Ma J."/>
        </authorList>
    </citation>
    <scope>NUCLEOTIDE SEQUENCE [LARGE SCALE GENOMIC DNA]</scope>
    <source>
        <strain evidence="3 4">SKJ47</strain>
    </source>
</reference>